<feature type="transmembrane region" description="Helical" evidence="6">
    <location>
        <begin position="44"/>
        <end position="62"/>
    </location>
</feature>
<keyword evidence="4 6" id="KW-1133">Transmembrane helix</keyword>
<protein>
    <submittedName>
        <fullName evidence="7">Polysaccharide biosynthesis protein</fullName>
    </submittedName>
</protein>
<organism evidence="7">
    <name type="scientific">uncultured Solirubrobacteraceae bacterium</name>
    <dbReference type="NCBI Taxonomy" id="1162706"/>
    <lineage>
        <taxon>Bacteria</taxon>
        <taxon>Bacillati</taxon>
        <taxon>Actinomycetota</taxon>
        <taxon>Thermoleophilia</taxon>
        <taxon>Solirubrobacterales</taxon>
        <taxon>Solirubrobacteraceae</taxon>
        <taxon>environmental samples</taxon>
    </lineage>
</organism>
<evidence type="ECO:0000256" key="6">
    <source>
        <dbReference type="SAM" id="Phobius"/>
    </source>
</evidence>
<dbReference type="PANTHER" id="PTHR30250:SF11">
    <property type="entry name" value="O-ANTIGEN TRANSPORTER-RELATED"/>
    <property type="match status" value="1"/>
</dbReference>
<sequence length="465" mass="47468">MSDTRSYGRGARILSVGIATTGLVTFAYFSLAKHALSDAQYENITVLWAVLFLIISIIYRPVEQLLARSLSVRRAQAQDGAPAVRTALTIQAGFAAVFLAVALAARRPIQDGVLAGSAFLYWVLVVAVLAYAASYFARGWLAGNAHFGSYGGLVLLEACSRCLFALAVVVGLATGQSVVALGIAAAPLVSLIVVPLALRRRAGAVPPVATAEASAAAAGGPAEAGASAVEPSATGAKPASSDLSLREGGGFAGAVLAIMAAEQALLNAPVLIVDATATNEALAGFAFTVLLITRAPLQLFQAIQTTLLPHLSGLAATDGHESFRHALRVTLLAIAGFAGLVVIGLALIGPWAMELLFPPKDSTLGYDRFGLVLVGAGMGFHLAAGTLNQAALARGRARPAAAAWVGSGALFLVWLALSPLADPILAVEAGYCGVTALLAIALWRIEAGGRRTATGEAQPAHAVAL</sequence>
<feature type="transmembrane region" description="Helical" evidence="6">
    <location>
        <begin position="423"/>
        <end position="443"/>
    </location>
</feature>
<keyword evidence="3 6" id="KW-0812">Transmembrane</keyword>
<feature type="transmembrane region" description="Helical" evidence="6">
    <location>
        <begin position="329"/>
        <end position="349"/>
    </location>
</feature>
<feature type="transmembrane region" description="Helical" evidence="6">
    <location>
        <begin position="178"/>
        <end position="198"/>
    </location>
</feature>
<evidence type="ECO:0000256" key="4">
    <source>
        <dbReference type="ARBA" id="ARBA00022989"/>
    </source>
</evidence>
<gene>
    <name evidence="7" type="ORF">AVDCRST_MAG65-1032</name>
</gene>
<evidence type="ECO:0000256" key="3">
    <source>
        <dbReference type="ARBA" id="ARBA00022692"/>
    </source>
</evidence>
<reference evidence="7" key="1">
    <citation type="submission" date="2020-02" db="EMBL/GenBank/DDBJ databases">
        <authorList>
            <person name="Meier V. D."/>
        </authorList>
    </citation>
    <scope>NUCLEOTIDE SEQUENCE</scope>
    <source>
        <strain evidence="7">AVDCRST_MAG65</strain>
    </source>
</reference>
<dbReference type="InterPro" id="IPR050833">
    <property type="entry name" value="Poly_Biosynth_Transport"/>
</dbReference>
<name>A0A6J4RQ64_9ACTN</name>
<feature type="transmembrane region" description="Helical" evidence="6">
    <location>
        <begin position="83"/>
        <end position="106"/>
    </location>
</feature>
<evidence type="ECO:0000256" key="5">
    <source>
        <dbReference type="ARBA" id="ARBA00023136"/>
    </source>
</evidence>
<dbReference type="AlphaFoldDB" id="A0A6J4RQ64"/>
<accession>A0A6J4RQ64</accession>
<keyword evidence="2" id="KW-1003">Cell membrane</keyword>
<evidence type="ECO:0000256" key="1">
    <source>
        <dbReference type="ARBA" id="ARBA00004651"/>
    </source>
</evidence>
<keyword evidence="5 6" id="KW-0472">Membrane</keyword>
<feature type="transmembrane region" description="Helical" evidence="6">
    <location>
        <begin position="399"/>
        <end position="417"/>
    </location>
</feature>
<feature type="transmembrane region" description="Helical" evidence="6">
    <location>
        <begin position="12"/>
        <end position="32"/>
    </location>
</feature>
<feature type="transmembrane region" description="Helical" evidence="6">
    <location>
        <begin position="149"/>
        <end position="172"/>
    </location>
</feature>
<evidence type="ECO:0000256" key="2">
    <source>
        <dbReference type="ARBA" id="ARBA00022475"/>
    </source>
</evidence>
<proteinExistence type="predicted"/>
<feature type="transmembrane region" description="Helical" evidence="6">
    <location>
        <begin position="118"/>
        <end position="137"/>
    </location>
</feature>
<dbReference type="EMBL" id="CADCVL010000168">
    <property type="protein sequence ID" value="CAA9474692.1"/>
    <property type="molecule type" value="Genomic_DNA"/>
</dbReference>
<evidence type="ECO:0000313" key="7">
    <source>
        <dbReference type="EMBL" id="CAA9474692.1"/>
    </source>
</evidence>
<dbReference type="PANTHER" id="PTHR30250">
    <property type="entry name" value="PST FAMILY PREDICTED COLANIC ACID TRANSPORTER"/>
    <property type="match status" value="1"/>
</dbReference>
<dbReference type="GO" id="GO:0005886">
    <property type="term" value="C:plasma membrane"/>
    <property type="evidence" value="ECO:0007669"/>
    <property type="project" value="UniProtKB-SubCell"/>
</dbReference>
<comment type="subcellular location">
    <subcellularLocation>
        <location evidence="1">Cell membrane</location>
        <topology evidence="1">Multi-pass membrane protein</topology>
    </subcellularLocation>
</comment>
<feature type="transmembrane region" description="Helical" evidence="6">
    <location>
        <begin position="369"/>
        <end position="387"/>
    </location>
</feature>